<evidence type="ECO:0000313" key="2">
    <source>
        <dbReference type="Proteomes" id="UP000499080"/>
    </source>
</evidence>
<keyword evidence="2" id="KW-1185">Reference proteome</keyword>
<sequence>MEWEKPVLGQMEWEKPVLGQMEWEKPVLGQMEWNGWTMEMNGWTMEMNAQVKAGLDDQITFGSCSHDLCVCSDKGDPDHYATDCPVKKCLSFHQDQYWKPIDLPIILLISWPPTPHPSLPEVSKKTEDDTCANDSTSRKAVTFWAPARDYKYDTSRDNSSRSCRDPVVLSLAFIYRSRNCLMCMLCNGVINDDEIAVVAFKARFIVTDHVHDVHQTC</sequence>
<evidence type="ECO:0000313" key="1">
    <source>
        <dbReference type="EMBL" id="GBM53688.1"/>
    </source>
</evidence>
<comment type="caution">
    <text evidence="1">The sequence shown here is derived from an EMBL/GenBank/DDBJ whole genome shotgun (WGS) entry which is preliminary data.</text>
</comment>
<gene>
    <name evidence="1" type="ORF">AVEN_233661_1</name>
</gene>
<dbReference type="EMBL" id="BGPR01001429">
    <property type="protein sequence ID" value="GBM53688.1"/>
    <property type="molecule type" value="Genomic_DNA"/>
</dbReference>
<proteinExistence type="predicted"/>
<name>A0A4Y2GMI5_ARAVE</name>
<accession>A0A4Y2GMI5</accession>
<dbReference type="AlphaFoldDB" id="A0A4Y2GMI5"/>
<organism evidence="1 2">
    <name type="scientific">Araneus ventricosus</name>
    <name type="common">Orbweaver spider</name>
    <name type="synonym">Epeira ventricosa</name>
    <dbReference type="NCBI Taxonomy" id="182803"/>
    <lineage>
        <taxon>Eukaryota</taxon>
        <taxon>Metazoa</taxon>
        <taxon>Ecdysozoa</taxon>
        <taxon>Arthropoda</taxon>
        <taxon>Chelicerata</taxon>
        <taxon>Arachnida</taxon>
        <taxon>Araneae</taxon>
        <taxon>Araneomorphae</taxon>
        <taxon>Entelegynae</taxon>
        <taxon>Araneoidea</taxon>
        <taxon>Araneidae</taxon>
        <taxon>Araneus</taxon>
    </lineage>
</organism>
<protein>
    <submittedName>
        <fullName evidence="1">Uncharacterized protein</fullName>
    </submittedName>
</protein>
<dbReference type="Proteomes" id="UP000499080">
    <property type="component" value="Unassembled WGS sequence"/>
</dbReference>
<reference evidence="1 2" key="1">
    <citation type="journal article" date="2019" name="Sci. Rep.">
        <title>Orb-weaving spider Araneus ventricosus genome elucidates the spidroin gene catalogue.</title>
        <authorList>
            <person name="Kono N."/>
            <person name="Nakamura H."/>
            <person name="Ohtoshi R."/>
            <person name="Moran D.A.P."/>
            <person name="Shinohara A."/>
            <person name="Yoshida Y."/>
            <person name="Fujiwara M."/>
            <person name="Mori M."/>
            <person name="Tomita M."/>
            <person name="Arakawa K."/>
        </authorList>
    </citation>
    <scope>NUCLEOTIDE SEQUENCE [LARGE SCALE GENOMIC DNA]</scope>
</reference>